<reference evidence="2" key="2">
    <citation type="journal article" date="2021" name="PeerJ">
        <title>Extensive microbial diversity within the chicken gut microbiome revealed by metagenomics and culture.</title>
        <authorList>
            <person name="Gilroy R."/>
            <person name="Ravi A."/>
            <person name="Getino M."/>
            <person name="Pursley I."/>
            <person name="Horton D.L."/>
            <person name="Alikhan N.F."/>
            <person name="Baker D."/>
            <person name="Gharbi K."/>
            <person name="Hall N."/>
            <person name="Watson M."/>
            <person name="Adriaenssens E.M."/>
            <person name="Foster-Nyarko E."/>
            <person name="Jarju S."/>
            <person name="Secka A."/>
            <person name="Antonio M."/>
            <person name="Oren A."/>
            <person name="Chaudhuri R.R."/>
            <person name="La Ragione R."/>
            <person name="Hildebrand F."/>
            <person name="Pallen M.J."/>
        </authorList>
    </citation>
    <scope>NUCLEOTIDE SEQUENCE</scope>
    <source>
        <strain evidence="2">ChiBcec6-7307</strain>
    </source>
</reference>
<dbReference type="Pfam" id="PF04015">
    <property type="entry name" value="DUF362"/>
    <property type="match status" value="1"/>
</dbReference>
<organism evidence="2 3">
    <name type="scientific">Candidatus Merdiplasma excrementigallinarum</name>
    <dbReference type="NCBI Taxonomy" id="2840864"/>
    <lineage>
        <taxon>Bacteria</taxon>
        <taxon>Bacillati</taxon>
        <taxon>Bacillota</taxon>
        <taxon>Clostridia</taxon>
        <taxon>Lachnospirales</taxon>
        <taxon>Lachnospiraceae</taxon>
        <taxon>Lachnospiraceae incertae sedis</taxon>
        <taxon>Candidatus Merdiplasma</taxon>
    </lineage>
</organism>
<dbReference type="InterPro" id="IPR007160">
    <property type="entry name" value="DUF362"/>
</dbReference>
<dbReference type="Proteomes" id="UP000886889">
    <property type="component" value="Unassembled WGS sequence"/>
</dbReference>
<proteinExistence type="predicted"/>
<protein>
    <submittedName>
        <fullName evidence="2">DUF362 domain-containing protein</fullName>
    </submittedName>
</protein>
<dbReference type="AlphaFoldDB" id="A0A9D1NZD9"/>
<comment type="caution">
    <text evidence="2">The sequence shown here is derived from an EMBL/GenBank/DDBJ whole genome shotgun (WGS) entry which is preliminary data.</text>
</comment>
<dbReference type="EMBL" id="DVOS01000064">
    <property type="protein sequence ID" value="HIV23838.1"/>
    <property type="molecule type" value="Genomic_DNA"/>
</dbReference>
<evidence type="ECO:0000259" key="1">
    <source>
        <dbReference type="Pfam" id="PF04015"/>
    </source>
</evidence>
<accession>A0A9D1NZD9</accession>
<sequence>MNRNEIYVMYGKSHKAMAKELAALAGLAGMIPDRNTKIGIKPNLLGQALAEEGATTHPEVVEGLIEYLQEKGFDNLVLLEGSWVGDSTREAAAYCGYDRVCEKYGVPFWDMQQDRSVKRDCGGMELQICRKVEEIGFLINVPVLKGHCQTRITCALKNMKGLIPNSEKRRFHRLGLHDPIGHLAAGIRQDFILVDSICGDLTFEDGGNPVEQNRLMAALDPVLCDAYGCSLLDIPVESVPYITTAAGLGAGCCDLSQARIAVWQEEEGAADFRVIPKTPESIPDAGGENPGEGFRRVMKLAEKTREVESCSACYGYLLPALRMLEEEGLLDQLKEKVCIGQGFRGKSGELGVGNCTRAFRHTLAGCPPTENQMYEFLKAYLKKM</sequence>
<name>A0A9D1NZD9_9FIRM</name>
<evidence type="ECO:0000313" key="2">
    <source>
        <dbReference type="EMBL" id="HIV23838.1"/>
    </source>
</evidence>
<reference evidence="2" key="1">
    <citation type="submission" date="2020-10" db="EMBL/GenBank/DDBJ databases">
        <authorList>
            <person name="Gilroy R."/>
        </authorList>
    </citation>
    <scope>NUCLEOTIDE SEQUENCE</scope>
    <source>
        <strain evidence="2">ChiBcec6-7307</strain>
    </source>
</reference>
<gene>
    <name evidence="2" type="ORF">IAC80_07830</name>
</gene>
<evidence type="ECO:0000313" key="3">
    <source>
        <dbReference type="Proteomes" id="UP000886889"/>
    </source>
</evidence>
<feature type="domain" description="DUF362" evidence="1">
    <location>
        <begin position="38"/>
        <end position="229"/>
    </location>
</feature>